<name>A0A938B5H0_UNCTE</name>
<sequence>MSGSFSSRRWSLCTLAGHRFQLLNLDHLQIVARVLDDMQAGIAVYYDQRWDITTRFCRFLLAHPTWVANRAVLVLGAGLGLETLVIGRLCRTLYLNDRAPGALDLCAQQLRHNGITHFTCLDGPYETLALPPVDLVVGCYLVYNRDTTASMRQLLARCAPPVLLGNDNLLSWQALLRDTSRPYRCLLPPDDFPCVLFEAGSAEPS</sequence>
<dbReference type="AlphaFoldDB" id="A0A938B5H0"/>
<organism evidence="1 2">
    <name type="scientific">Tectimicrobiota bacterium</name>
    <dbReference type="NCBI Taxonomy" id="2528274"/>
    <lineage>
        <taxon>Bacteria</taxon>
        <taxon>Pseudomonadati</taxon>
        <taxon>Nitrospinota/Tectimicrobiota group</taxon>
        <taxon>Candidatus Tectimicrobiota</taxon>
    </lineage>
</organism>
<accession>A0A938B5H0</accession>
<comment type="caution">
    <text evidence="1">The sequence shown here is derived from an EMBL/GenBank/DDBJ whole genome shotgun (WGS) entry which is preliminary data.</text>
</comment>
<dbReference type="SUPFAM" id="SSF53335">
    <property type="entry name" value="S-adenosyl-L-methionine-dependent methyltransferases"/>
    <property type="match status" value="1"/>
</dbReference>
<gene>
    <name evidence="1" type="ORF">FJZ47_25610</name>
</gene>
<evidence type="ECO:0008006" key="3">
    <source>
        <dbReference type="Google" id="ProtNLM"/>
    </source>
</evidence>
<proteinExistence type="predicted"/>
<dbReference type="Proteomes" id="UP000712673">
    <property type="component" value="Unassembled WGS sequence"/>
</dbReference>
<dbReference type="Gene3D" id="3.40.50.150">
    <property type="entry name" value="Vaccinia Virus protein VP39"/>
    <property type="match status" value="1"/>
</dbReference>
<dbReference type="InterPro" id="IPR029063">
    <property type="entry name" value="SAM-dependent_MTases_sf"/>
</dbReference>
<reference evidence="1" key="1">
    <citation type="submission" date="2019-03" db="EMBL/GenBank/DDBJ databases">
        <title>Lake Tanganyika Metagenome-Assembled Genomes (MAGs).</title>
        <authorList>
            <person name="Tran P."/>
        </authorList>
    </citation>
    <scope>NUCLEOTIDE SEQUENCE</scope>
    <source>
        <strain evidence="1">K_DeepCast_65m_m2_066</strain>
    </source>
</reference>
<evidence type="ECO:0000313" key="1">
    <source>
        <dbReference type="EMBL" id="MBM3227159.1"/>
    </source>
</evidence>
<evidence type="ECO:0000313" key="2">
    <source>
        <dbReference type="Proteomes" id="UP000712673"/>
    </source>
</evidence>
<protein>
    <recommendedName>
        <fullName evidence="3">Methyltransferase domain-containing protein</fullName>
    </recommendedName>
</protein>
<dbReference type="EMBL" id="VGLS01001225">
    <property type="protein sequence ID" value="MBM3227159.1"/>
    <property type="molecule type" value="Genomic_DNA"/>
</dbReference>